<dbReference type="AlphaFoldDB" id="A0A897NHK5"/>
<dbReference type="EMBL" id="CP064789">
    <property type="protein sequence ID" value="QSG11821.1"/>
    <property type="molecule type" value="Genomic_DNA"/>
</dbReference>
<organism evidence="1 2">
    <name type="scientific">Halapricum desulfuricans</name>
    <dbReference type="NCBI Taxonomy" id="2841257"/>
    <lineage>
        <taxon>Archaea</taxon>
        <taxon>Methanobacteriati</taxon>
        <taxon>Methanobacteriota</taxon>
        <taxon>Stenosarchaea group</taxon>
        <taxon>Halobacteria</taxon>
        <taxon>Halobacteriales</taxon>
        <taxon>Haloarculaceae</taxon>
        <taxon>Halapricum</taxon>
    </lineage>
</organism>
<evidence type="ECO:0000313" key="1">
    <source>
        <dbReference type="EMBL" id="QSG11821.1"/>
    </source>
</evidence>
<gene>
    <name evidence="1" type="ORF">HSBGL_1403</name>
</gene>
<protein>
    <submittedName>
        <fullName evidence="1">Uncharacterized protein</fullName>
    </submittedName>
</protein>
<accession>A0A897NHK5</accession>
<sequence length="61" mass="6854">MAIPFRTDLARGRIRYLTNVSPPVSVHSRGRSRAIDAEGTYSGHYHRDDRDDFQPVIIGGV</sequence>
<reference evidence="1" key="1">
    <citation type="submission" date="2020-11" db="EMBL/GenBank/DDBJ databases">
        <title>Carbohydrate-dependent, anaerobic sulfur respiration: A novel catabolism in halophilic archaea.</title>
        <authorList>
            <person name="Sorokin D.Y."/>
            <person name="Messina E."/>
            <person name="Smedile F."/>
            <person name="La Cono V."/>
            <person name="Hallsworth J.E."/>
            <person name="Yakimov M.M."/>
        </authorList>
    </citation>
    <scope>NUCLEOTIDE SEQUENCE</scope>
    <source>
        <strain evidence="1">HSR-Bgl</strain>
    </source>
</reference>
<name>A0A897NHK5_9EURY</name>
<dbReference type="Proteomes" id="UP000663305">
    <property type="component" value="Chromosome"/>
</dbReference>
<evidence type="ECO:0000313" key="2">
    <source>
        <dbReference type="Proteomes" id="UP000663305"/>
    </source>
</evidence>
<proteinExistence type="predicted"/>